<comment type="caution">
    <text evidence="12">The sequence shown here is derived from an EMBL/GenBank/DDBJ whole genome shotgun (WGS) entry which is preliminary data.</text>
</comment>
<proteinExistence type="predicted"/>
<dbReference type="EMBL" id="LGUA01000166">
    <property type="protein sequence ID" value="OAX83523.1"/>
    <property type="molecule type" value="Genomic_DNA"/>
</dbReference>
<name>A0A1B7P3D6_9EURO</name>
<keyword evidence="4 12" id="KW-0418">Kinase</keyword>
<evidence type="ECO:0000256" key="6">
    <source>
        <dbReference type="ARBA" id="ARBA00047919"/>
    </source>
</evidence>
<evidence type="ECO:0000256" key="8">
    <source>
        <dbReference type="PROSITE-ProRule" id="PRU10141"/>
    </source>
</evidence>
<dbReference type="GO" id="GO:0004707">
    <property type="term" value="F:MAP kinase activity"/>
    <property type="evidence" value="ECO:0007669"/>
    <property type="project" value="UniProtKB-EC"/>
</dbReference>
<dbReference type="EC" id="2.7.11.24" evidence="1"/>
<evidence type="ECO:0000313" key="13">
    <source>
        <dbReference type="Proteomes" id="UP000091918"/>
    </source>
</evidence>
<organism evidence="12 13">
    <name type="scientific">Emergomyces africanus</name>
    <dbReference type="NCBI Taxonomy" id="1955775"/>
    <lineage>
        <taxon>Eukaryota</taxon>
        <taxon>Fungi</taxon>
        <taxon>Dikarya</taxon>
        <taxon>Ascomycota</taxon>
        <taxon>Pezizomycotina</taxon>
        <taxon>Eurotiomycetes</taxon>
        <taxon>Eurotiomycetidae</taxon>
        <taxon>Onygenales</taxon>
        <taxon>Ajellomycetaceae</taxon>
        <taxon>Emergomyces</taxon>
    </lineage>
</organism>
<feature type="chain" id="PRO_5008598393" description="mitogen-activated protein kinase" evidence="10">
    <location>
        <begin position="21"/>
        <end position="545"/>
    </location>
</feature>
<feature type="binding site" evidence="8">
    <location>
        <position position="229"/>
    </location>
    <ligand>
        <name>ATP</name>
        <dbReference type="ChEBI" id="CHEBI:30616"/>
    </ligand>
</feature>
<dbReference type="Gene3D" id="1.10.510.10">
    <property type="entry name" value="Transferase(Phosphotransferase) domain 1"/>
    <property type="match status" value="1"/>
</dbReference>
<reference evidence="12 13" key="1">
    <citation type="submission" date="2015-07" db="EMBL/GenBank/DDBJ databases">
        <title>Emmonsia species relationships and genome sequence.</title>
        <authorList>
            <person name="Cuomo C.A."/>
            <person name="Schwartz I.S."/>
            <person name="Kenyon C."/>
            <person name="de Hoog G.S."/>
            <person name="Govender N.P."/>
            <person name="Botha A."/>
            <person name="Moreno L."/>
            <person name="de Vries M."/>
            <person name="Munoz J.F."/>
            <person name="Stielow J.B."/>
        </authorList>
    </citation>
    <scope>NUCLEOTIDE SEQUENCE [LARGE SCALE GENOMIC DNA]</scope>
    <source>
        <strain evidence="12 13">CBS 136260</strain>
    </source>
</reference>
<evidence type="ECO:0000313" key="12">
    <source>
        <dbReference type="EMBL" id="OAX83523.1"/>
    </source>
</evidence>
<dbReference type="InterPro" id="IPR011009">
    <property type="entry name" value="Kinase-like_dom_sf"/>
</dbReference>
<evidence type="ECO:0000256" key="4">
    <source>
        <dbReference type="ARBA" id="ARBA00022777"/>
    </source>
</evidence>
<feature type="compositionally biased region" description="Basic residues" evidence="9">
    <location>
        <begin position="520"/>
        <end position="537"/>
    </location>
</feature>
<dbReference type="InterPro" id="IPR008271">
    <property type="entry name" value="Ser/Thr_kinase_AS"/>
</dbReference>
<evidence type="ECO:0000256" key="10">
    <source>
        <dbReference type="SAM" id="SignalP"/>
    </source>
</evidence>
<dbReference type="PANTHER" id="PTHR48016">
    <property type="entry name" value="MAP KINASE KINASE KINASE SSK2-RELATED-RELATED"/>
    <property type="match status" value="1"/>
</dbReference>
<evidence type="ECO:0000256" key="3">
    <source>
        <dbReference type="ARBA" id="ARBA00022741"/>
    </source>
</evidence>
<dbReference type="InterPro" id="IPR017441">
    <property type="entry name" value="Protein_kinase_ATP_BS"/>
</dbReference>
<dbReference type="OrthoDB" id="4182211at2759"/>
<protein>
    <recommendedName>
        <fullName evidence="1">mitogen-activated protein kinase</fullName>
        <ecNumber evidence="1">2.7.11.24</ecNumber>
    </recommendedName>
</protein>
<accession>A0A1B7P3D6</accession>
<keyword evidence="3 8" id="KW-0547">Nucleotide-binding</keyword>
<dbReference type="GO" id="GO:0005524">
    <property type="term" value="F:ATP binding"/>
    <property type="evidence" value="ECO:0007669"/>
    <property type="project" value="UniProtKB-UniRule"/>
</dbReference>
<evidence type="ECO:0000256" key="2">
    <source>
        <dbReference type="ARBA" id="ARBA00022679"/>
    </source>
</evidence>
<dbReference type="AlphaFoldDB" id="A0A1B7P3D6"/>
<keyword evidence="10" id="KW-0732">Signal</keyword>
<dbReference type="Proteomes" id="UP000091918">
    <property type="component" value="Unassembled WGS sequence"/>
</dbReference>
<sequence length="545" mass="60919">MPRPCHPLALFSLIPLGGRARAVLDHPDNSHLVSTFIDDDGNEVSGIDIGFHIGSGSRYTLATLGRSGADITVEGSSISRIQCSFELHEESHVVMLYDRSNSQTTQVFGEDAMPFETGRIRRIAVTQEFNTRFGIGGVRSDLVQFRLFWHQHTLDVEEQVKNQVDNPRLTRTVDDIPTVAPSQRLTRIQTPGTGALDIRYMKKNRLGSGTYGEVWQAVDADSGSILALKICKGRIPGFSERAATLLKREIELSLILRMSVKLFLLSCALANLNQPHIVEYIHHQEVGENLEIFMPLKEGSLQALMLQDHFKENAGLLRCLLHHMLQALDYLTFRGIVHRDVKPENILYTSLPENQYCFQLADFGACNSLVNASSYAGSPFYMAPEVLENKGIAQTSKVDVWSLFVTIAYALDVNGYRNKSLATDDQKVKAALEAAETTDLKPLKDMVAIDPKQRASAAQLLVELYDGKGLTTPRNQIEPLFVNDSRDGLDAGQLLTRRSTPPTGPTARLRRRQAAEVRLRRQNQAKRVKKVKLRRRSTNLFSKVN</sequence>
<dbReference type="PROSITE" id="PS00108">
    <property type="entry name" value="PROTEIN_KINASE_ST"/>
    <property type="match status" value="1"/>
</dbReference>
<dbReference type="PROSITE" id="PS50011">
    <property type="entry name" value="PROTEIN_KINASE_DOM"/>
    <property type="match status" value="1"/>
</dbReference>
<dbReference type="PANTHER" id="PTHR48016:SF56">
    <property type="entry name" value="MAPKK KINASE"/>
    <property type="match status" value="1"/>
</dbReference>
<comment type="catalytic activity">
    <reaction evidence="7">
        <text>L-seryl-[protein] + ATP = O-phospho-L-seryl-[protein] + ADP + H(+)</text>
        <dbReference type="Rhea" id="RHEA:17989"/>
        <dbReference type="Rhea" id="RHEA-COMP:9863"/>
        <dbReference type="Rhea" id="RHEA-COMP:11604"/>
        <dbReference type="ChEBI" id="CHEBI:15378"/>
        <dbReference type="ChEBI" id="CHEBI:29999"/>
        <dbReference type="ChEBI" id="CHEBI:30616"/>
        <dbReference type="ChEBI" id="CHEBI:83421"/>
        <dbReference type="ChEBI" id="CHEBI:456216"/>
        <dbReference type="EC" id="2.7.11.24"/>
    </reaction>
    <physiologicalReaction direction="left-to-right" evidence="7">
        <dbReference type="Rhea" id="RHEA:17990"/>
    </physiologicalReaction>
</comment>
<dbReference type="STRING" id="1658172.A0A1B7P3D6"/>
<comment type="catalytic activity">
    <reaction evidence="6">
        <text>L-threonyl-[protein] + ATP = O-phospho-L-threonyl-[protein] + ADP + H(+)</text>
        <dbReference type="Rhea" id="RHEA:46608"/>
        <dbReference type="Rhea" id="RHEA-COMP:11060"/>
        <dbReference type="Rhea" id="RHEA-COMP:11605"/>
        <dbReference type="ChEBI" id="CHEBI:15378"/>
        <dbReference type="ChEBI" id="CHEBI:30013"/>
        <dbReference type="ChEBI" id="CHEBI:30616"/>
        <dbReference type="ChEBI" id="CHEBI:61977"/>
        <dbReference type="ChEBI" id="CHEBI:456216"/>
        <dbReference type="EC" id="2.7.11.24"/>
    </reaction>
    <physiologicalReaction direction="left-to-right" evidence="6">
        <dbReference type="Rhea" id="RHEA:46609"/>
    </physiologicalReaction>
</comment>
<keyword evidence="2" id="KW-0808">Transferase</keyword>
<dbReference type="PROSITE" id="PS00107">
    <property type="entry name" value="PROTEIN_KINASE_ATP"/>
    <property type="match status" value="1"/>
</dbReference>
<evidence type="ECO:0000259" key="11">
    <source>
        <dbReference type="PROSITE" id="PS50011"/>
    </source>
</evidence>
<evidence type="ECO:0000256" key="7">
    <source>
        <dbReference type="ARBA" id="ARBA00048130"/>
    </source>
</evidence>
<keyword evidence="5 8" id="KW-0067">ATP-binding</keyword>
<feature type="domain" description="Protein kinase" evidence="11">
    <location>
        <begin position="200"/>
        <end position="481"/>
    </location>
</feature>
<evidence type="ECO:0000256" key="9">
    <source>
        <dbReference type="SAM" id="MobiDB-lite"/>
    </source>
</evidence>
<feature type="region of interest" description="Disordered" evidence="9">
    <location>
        <begin position="494"/>
        <end position="545"/>
    </location>
</feature>
<evidence type="ECO:0000256" key="1">
    <source>
        <dbReference type="ARBA" id="ARBA00012411"/>
    </source>
</evidence>
<dbReference type="SUPFAM" id="SSF56112">
    <property type="entry name" value="Protein kinase-like (PK-like)"/>
    <property type="match status" value="1"/>
</dbReference>
<evidence type="ECO:0000256" key="5">
    <source>
        <dbReference type="ARBA" id="ARBA00022840"/>
    </source>
</evidence>
<dbReference type="Pfam" id="PF00069">
    <property type="entry name" value="Pkinase"/>
    <property type="match status" value="1"/>
</dbReference>
<keyword evidence="13" id="KW-1185">Reference proteome</keyword>
<dbReference type="InterPro" id="IPR000719">
    <property type="entry name" value="Prot_kinase_dom"/>
</dbReference>
<feature type="signal peptide" evidence="10">
    <location>
        <begin position="1"/>
        <end position="20"/>
    </location>
</feature>
<dbReference type="InterPro" id="IPR050538">
    <property type="entry name" value="MAP_kinase_kinase_kinase"/>
</dbReference>
<dbReference type="SMART" id="SM00220">
    <property type="entry name" value="S_TKc"/>
    <property type="match status" value="1"/>
</dbReference>
<gene>
    <name evidence="12" type="ORF">ACJ72_02117</name>
</gene>